<dbReference type="EMBL" id="JAKWJU010000002">
    <property type="protein sequence ID" value="MCH6163519.1"/>
    <property type="molecule type" value="Genomic_DNA"/>
</dbReference>
<dbReference type="RefSeq" id="WP_241062406.1">
    <property type="nucleotide sequence ID" value="NZ_JAKWJU010000002.1"/>
</dbReference>
<protein>
    <submittedName>
        <fullName evidence="1">Uncharacterized protein</fullName>
    </submittedName>
</protein>
<proteinExistence type="predicted"/>
<accession>A0ABS9T4R3</accession>
<organism evidence="1 2">
    <name type="scientific">Streptomyces marispadix</name>
    <dbReference type="NCBI Taxonomy" id="2922868"/>
    <lineage>
        <taxon>Bacteria</taxon>
        <taxon>Bacillati</taxon>
        <taxon>Actinomycetota</taxon>
        <taxon>Actinomycetes</taxon>
        <taxon>Kitasatosporales</taxon>
        <taxon>Streptomycetaceae</taxon>
        <taxon>Streptomyces</taxon>
    </lineage>
</organism>
<gene>
    <name evidence="1" type="ORF">MMA15_24920</name>
</gene>
<name>A0ABS9T4R3_9ACTN</name>
<evidence type="ECO:0000313" key="2">
    <source>
        <dbReference type="Proteomes" id="UP001166784"/>
    </source>
</evidence>
<reference evidence="1" key="2">
    <citation type="journal article" date="2023" name="Int. J. Syst. Evol. Microbiol.">
        <title>Streptomyces marispadix sp. nov., isolated from marine beach sediment of the Northern Coast of Portugal.</title>
        <authorList>
            <person name="dos Santos J.D.N."/>
            <person name="Vitorino I.R."/>
            <person name="Kallscheuer N."/>
            <person name="Srivastava A."/>
            <person name="Krautwurst S."/>
            <person name="Marz M."/>
            <person name="Jogler C."/>
            <person name="Lobo Da Cunha A."/>
            <person name="Catita J."/>
            <person name="Goncalves H."/>
            <person name="Gonzalez I."/>
            <person name="Reyes F."/>
            <person name="Lage O.M."/>
        </authorList>
    </citation>
    <scope>NUCLEOTIDE SEQUENCE</scope>
    <source>
        <strain evidence="1">M600PL45_2</strain>
    </source>
</reference>
<keyword evidence="2" id="KW-1185">Reference proteome</keyword>
<comment type="caution">
    <text evidence="1">The sequence shown here is derived from an EMBL/GenBank/DDBJ whole genome shotgun (WGS) entry which is preliminary data.</text>
</comment>
<dbReference type="Proteomes" id="UP001166784">
    <property type="component" value="Unassembled WGS sequence"/>
</dbReference>
<reference evidence="1" key="1">
    <citation type="submission" date="2022-03" db="EMBL/GenBank/DDBJ databases">
        <authorList>
            <person name="Santos J.D.N."/>
            <person name="Kallscheuer N."/>
            <person name="Jogler C."/>
            <person name="Lage O.M."/>
        </authorList>
    </citation>
    <scope>NUCLEOTIDE SEQUENCE</scope>
    <source>
        <strain evidence="1">M600PL45_2</strain>
    </source>
</reference>
<sequence length="46" mass="5030">MGCGACRRLLDQEARERKSGNHSAATDARVRLKRHARVAHKKSGSG</sequence>
<evidence type="ECO:0000313" key="1">
    <source>
        <dbReference type="EMBL" id="MCH6163519.1"/>
    </source>
</evidence>